<organism evidence="1 2">
    <name type="scientific">Cricetulus griseus</name>
    <name type="common">Chinese hamster</name>
    <name type="synonym">Cricetulus barabensis griseus</name>
    <dbReference type="NCBI Taxonomy" id="10029"/>
    <lineage>
        <taxon>Eukaryota</taxon>
        <taxon>Metazoa</taxon>
        <taxon>Chordata</taxon>
        <taxon>Craniata</taxon>
        <taxon>Vertebrata</taxon>
        <taxon>Euteleostomi</taxon>
        <taxon>Mammalia</taxon>
        <taxon>Eutheria</taxon>
        <taxon>Euarchontoglires</taxon>
        <taxon>Glires</taxon>
        <taxon>Rodentia</taxon>
        <taxon>Myomorpha</taxon>
        <taxon>Muroidea</taxon>
        <taxon>Cricetidae</taxon>
        <taxon>Cricetinae</taxon>
        <taxon>Cricetulus</taxon>
    </lineage>
</organism>
<proteinExistence type="predicted"/>
<reference evidence="2" key="1">
    <citation type="journal article" date="2013" name="Nat. Biotechnol.">
        <title>Chinese hamster genome sequenced from sorted chromosomes.</title>
        <authorList>
            <person name="Brinkrolf K."/>
            <person name="Rupp O."/>
            <person name="Laux H."/>
            <person name="Kollin F."/>
            <person name="Ernst W."/>
            <person name="Linke B."/>
            <person name="Kofler R."/>
            <person name="Romand S."/>
            <person name="Hesse F."/>
            <person name="Budach W.E."/>
            <person name="Galosy S."/>
            <person name="Muller D."/>
            <person name="Noll T."/>
            <person name="Wienberg J."/>
            <person name="Jostock T."/>
            <person name="Leonard M."/>
            <person name="Grillari J."/>
            <person name="Tauch A."/>
            <person name="Goesmann A."/>
            <person name="Helk B."/>
            <person name="Mott J.E."/>
            <person name="Puhler A."/>
            <person name="Borth N."/>
        </authorList>
    </citation>
    <scope>NUCLEOTIDE SEQUENCE [LARGE SCALE GENOMIC DNA]</scope>
    <source>
        <strain evidence="2">17A/GY</strain>
    </source>
</reference>
<gene>
    <name evidence="1" type="ORF">H671_6g15685</name>
</gene>
<accession>A0A061I2A3</accession>
<dbReference type="AlphaFoldDB" id="A0A061I2A3"/>
<protein>
    <submittedName>
        <fullName evidence="1">Uncharacterized protein</fullName>
    </submittedName>
</protein>
<evidence type="ECO:0000313" key="1">
    <source>
        <dbReference type="EMBL" id="ERE71532.1"/>
    </source>
</evidence>
<sequence>MLEGRDPRTSRWSSLEGKSRLCFLRELSVRNRRFPAVLPARATLQNWERVPEKHFWSSSPELTQSSYCTGSKCSCFSFGMFQLFLISPRPLS</sequence>
<dbReference type="Proteomes" id="UP000030759">
    <property type="component" value="Unassembled WGS sequence"/>
</dbReference>
<dbReference type="EMBL" id="KE680708">
    <property type="protein sequence ID" value="ERE71532.1"/>
    <property type="molecule type" value="Genomic_DNA"/>
</dbReference>
<name>A0A061I2A3_CRIGR</name>
<evidence type="ECO:0000313" key="2">
    <source>
        <dbReference type="Proteomes" id="UP000030759"/>
    </source>
</evidence>